<protein>
    <recommendedName>
        <fullName evidence="2">ABC-type uncharacterized transport system domain-containing protein</fullName>
    </recommendedName>
</protein>
<dbReference type="EMBL" id="CP013264">
    <property type="protein sequence ID" value="ALR20488.1"/>
    <property type="molecule type" value="Genomic_DNA"/>
</dbReference>
<evidence type="ECO:0000259" key="2">
    <source>
        <dbReference type="Pfam" id="PF09822"/>
    </source>
</evidence>
<name>A0A0S3EYH6_9SPHN</name>
<gene>
    <name evidence="3" type="ORF">ATN00_09400</name>
</gene>
<keyword evidence="4" id="KW-1185">Reference proteome</keyword>
<evidence type="ECO:0000256" key="1">
    <source>
        <dbReference type="SAM" id="Phobius"/>
    </source>
</evidence>
<organism evidence="3 4">
    <name type="scientific">Sphingobium baderi</name>
    <dbReference type="NCBI Taxonomy" id="1332080"/>
    <lineage>
        <taxon>Bacteria</taxon>
        <taxon>Pseudomonadati</taxon>
        <taxon>Pseudomonadota</taxon>
        <taxon>Alphaproteobacteria</taxon>
        <taxon>Sphingomonadales</taxon>
        <taxon>Sphingomonadaceae</taxon>
        <taxon>Sphingobium</taxon>
    </lineage>
</organism>
<sequence>MIAMGRCLLILCLPMLVLLSGLPAVLHGGQVDAMRWAWPAMLILTSAGWIMGRARLKLTLWISTVAAGSVLLLCVVAAGRAPPPWPMLLLLVIACAAGAGGAVWRSRWPLAFGLLAVAGLAWFVGRASPVRQVADRPALAVITALPLFWREGELGLTARTDALIVALLRRRFDVQPLDSALSPDLRRMGLLMLAQPRGMEAGELVAIDQWVREGGRVLILADPLLLWPSTLPLGDRRRAPPASLLGPLLDHWGVRLAPAETMGEGRHFLPDGSLLTSMAASRFEVREEHCRPEASGLIVLCRIGRGTAIMVADADMIDDRLWLADPGRPLLPQQWSADTPALVMHWLGQSLSGERRWVRSEDDLVRAVRWAALAGILWAGLGWMWFGRVKRPIASGQMAAVEREIGSK</sequence>
<feature type="transmembrane region" description="Helical" evidence="1">
    <location>
        <begin position="367"/>
        <end position="386"/>
    </location>
</feature>
<feature type="transmembrane region" description="Helical" evidence="1">
    <location>
        <begin position="110"/>
        <end position="128"/>
    </location>
</feature>
<accession>A0A0S3EYH6</accession>
<feature type="transmembrane region" description="Helical" evidence="1">
    <location>
        <begin position="58"/>
        <end position="79"/>
    </location>
</feature>
<dbReference type="STRING" id="1332080.ATN00_09400"/>
<dbReference type="Proteomes" id="UP000056968">
    <property type="component" value="Chromosome"/>
</dbReference>
<proteinExistence type="predicted"/>
<keyword evidence="1" id="KW-0472">Membrane</keyword>
<evidence type="ECO:0000313" key="4">
    <source>
        <dbReference type="Proteomes" id="UP000056968"/>
    </source>
</evidence>
<keyword evidence="1" id="KW-0812">Transmembrane</keyword>
<feature type="transmembrane region" description="Helical" evidence="1">
    <location>
        <begin position="33"/>
        <end position="51"/>
    </location>
</feature>
<dbReference type="Gene3D" id="3.40.50.880">
    <property type="match status" value="1"/>
</dbReference>
<dbReference type="Pfam" id="PF09822">
    <property type="entry name" value="ABC_transp_aux"/>
    <property type="match status" value="1"/>
</dbReference>
<feature type="transmembrane region" description="Helical" evidence="1">
    <location>
        <begin position="85"/>
        <end position="103"/>
    </location>
</feature>
<dbReference type="AlphaFoldDB" id="A0A0S3EYH6"/>
<keyword evidence="1" id="KW-1133">Transmembrane helix</keyword>
<feature type="domain" description="ABC-type uncharacterised transport system" evidence="2">
    <location>
        <begin position="155"/>
        <end position="261"/>
    </location>
</feature>
<reference evidence="3 4" key="1">
    <citation type="submission" date="2015-11" db="EMBL/GenBank/DDBJ databases">
        <title>A Two-component Flavoprotein Monooxygenase System MeaXY Responsible for para-Hydroxylation of 2-Methyl-6-ethylaniline and 2,6-Diethylaniline in Sphingobium baderi DE-13.</title>
        <authorList>
            <person name="Cheng M."/>
            <person name="Meng Q."/>
            <person name="Yang Y."/>
            <person name="Chu C."/>
            <person name="Yan X."/>
            <person name="He J."/>
            <person name="Li S."/>
        </authorList>
    </citation>
    <scope>NUCLEOTIDE SEQUENCE [LARGE SCALE GENOMIC DNA]</scope>
    <source>
        <strain evidence="3 4">DE-13</strain>
    </source>
</reference>
<evidence type="ECO:0000313" key="3">
    <source>
        <dbReference type="EMBL" id="ALR20488.1"/>
    </source>
</evidence>
<dbReference type="KEGG" id="sbd:ATN00_09400"/>
<dbReference type="RefSeq" id="WP_062064182.1">
    <property type="nucleotide sequence ID" value="NZ_CP013264.1"/>
</dbReference>
<dbReference type="InterPro" id="IPR029062">
    <property type="entry name" value="Class_I_gatase-like"/>
</dbReference>
<dbReference type="InterPro" id="IPR019196">
    <property type="entry name" value="ABC_transp_unknown"/>
</dbReference>